<dbReference type="GO" id="GO:0006370">
    <property type="term" value="P:7-methylguanosine mRNA capping"/>
    <property type="evidence" value="ECO:0000318"/>
    <property type="project" value="GO_Central"/>
</dbReference>
<dbReference type="InterPro" id="IPR016130">
    <property type="entry name" value="Tyr_Pase_AS"/>
</dbReference>
<dbReference type="InterPro" id="IPR020422">
    <property type="entry name" value="TYR_PHOSPHATASE_DUAL_dom"/>
</dbReference>
<evidence type="ECO:0000313" key="10">
    <source>
        <dbReference type="EMBL" id="ESO07460.1"/>
    </source>
</evidence>
<evidence type="ECO:0000313" key="11">
    <source>
        <dbReference type="EnsemblMetazoa" id="HelroP92373"/>
    </source>
</evidence>
<evidence type="ECO:0000256" key="7">
    <source>
        <dbReference type="PIRSR" id="PIRSR036958-3"/>
    </source>
</evidence>
<reference evidence="11" key="3">
    <citation type="submission" date="2015-06" db="UniProtKB">
        <authorList>
            <consortium name="EnsemblMetazoa"/>
        </authorList>
    </citation>
    <scope>IDENTIFICATION</scope>
</reference>
<dbReference type="FunFam" id="3.90.190.10:FF:000040">
    <property type="entry name" value="mRNA-capping enzyme"/>
    <property type="match status" value="1"/>
</dbReference>
<dbReference type="InterPro" id="IPR029021">
    <property type="entry name" value="Prot-tyrosine_phosphatase-like"/>
</dbReference>
<gene>
    <name evidence="11" type="primary">20217350</name>
    <name evidence="10" type="ORF">HELRODRAFT_92373</name>
</gene>
<dbReference type="PANTHER" id="PTHR10367">
    <property type="entry name" value="MRNA-CAPPING ENZYME"/>
    <property type="match status" value="1"/>
</dbReference>
<dbReference type="EMBL" id="AMQM01009262">
    <property type="status" value="NOT_ANNOTATED_CDS"/>
    <property type="molecule type" value="Genomic_DNA"/>
</dbReference>
<dbReference type="InParanoid" id="T1G8F3"/>
<keyword evidence="4 7" id="KW-0342">GTP-binding</keyword>
<dbReference type="Gene3D" id="3.30.470.30">
    <property type="entry name" value="DNA ligase/mRNA capping enzyme"/>
    <property type="match status" value="1"/>
</dbReference>
<evidence type="ECO:0000256" key="2">
    <source>
        <dbReference type="ARBA" id="ARBA00022912"/>
    </source>
</evidence>
<dbReference type="PANTHER" id="PTHR10367:SF17">
    <property type="entry name" value="MRNA-CAPPING ENZYME"/>
    <property type="match status" value="1"/>
</dbReference>
<dbReference type="PROSITE" id="PS00383">
    <property type="entry name" value="TYR_PHOSPHATASE_1"/>
    <property type="match status" value="1"/>
</dbReference>
<dbReference type="InterPro" id="IPR012340">
    <property type="entry name" value="NA-bd_OB-fold"/>
</dbReference>
<dbReference type="eggNOG" id="KOG2386">
    <property type="taxonomic scope" value="Eukaryota"/>
</dbReference>
<keyword evidence="4" id="KW-0808">Transferase</keyword>
<dbReference type="SUPFAM" id="SSF56091">
    <property type="entry name" value="DNA ligase/mRNA capping enzyme, catalytic domain"/>
    <property type="match status" value="1"/>
</dbReference>
<dbReference type="InterPro" id="IPR001339">
    <property type="entry name" value="mRNA_cap_enzyme_adenylation"/>
</dbReference>
<dbReference type="GO" id="GO:0004721">
    <property type="term" value="F:phosphoprotein phosphatase activity"/>
    <property type="evidence" value="ECO:0007669"/>
    <property type="project" value="UniProtKB-UniRule"/>
</dbReference>
<proteinExistence type="inferred from homology"/>
<dbReference type="Gene3D" id="2.40.50.140">
    <property type="entry name" value="Nucleic acid-binding proteins"/>
    <property type="match status" value="1"/>
</dbReference>
<dbReference type="GO" id="GO:0004651">
    <property type="term" value="F:polynucleotide 5'-phosphatase activity"/>
    <property type="evidence" value="ECO:0007669"/>
    <property type="project" value="UniProtKB-UniRule"/>
</dbReference>
<feature type="binding site" evidence="7">
    <location>
        <begin position="341"/>
        <end position="343"/>
    </location>
    <ligand>
        <name>GTP</name>
        <dbReference type="ChEBI" id="CHEBI:37565"/>
    </ligand>
</feature>
<dbReference type="InterPro" id="IPR000387">
    <property type="entry name" value="Tyr_Pase_dom"/>
</dbReference>
<dbReference type="KEGG" id="hro:HELRODRAFT_92373"/>
<dbReference type="PROSITE" id="PS50054">
    <property type="entry name" value="TYR_PHOSPHATASE_DUAL"/>
    <property type="match status" value="1"/>
</dbReference>
<feature type="binding site" evidence="7">
    <location>
        <position position="296"/>
    </location>
    <ligand>
        <name>GTP</name>
        <dbReference type="ChEBI" id="CHEBI:37565"/>
    </ligand>
</feature>
<dbReference type="GeneID" id="20217350"/>
<comment type="function">
    <text evidence="4">Bifunctional mRNA-capping enzyme exhibiting RNA 5'-triphosphate monophosphatase activity in the N-terminal part and mRNA guanylyltransferase activity in the C-terminal part. Catalyzes the first two steps of cap formation: by removing the gamma-phosphate from the 5'-triphosphate end of nascent mRNA to yield a diphosphate end, and by transferring the GMP moiety of GTP to the 5'-diphosphate terminus of RNA via a covalent enzyme-GMP reaction intermediate.</text>
</comment>
<dbReference type="InterPro" id="IPR000340">
    <property type="entry name" value="Dual-sp_phosphatase_cat-dom"/>
</dbReference>
<dbReference type="FunCoup" id="T1G8F3">
    <property type="interactions" value="1706"/>
</dbReference>
<feature type="active site" description="N6-GMP-lysine intermediate" evidence="6">
    <location>
        <position position="291"/>
    </location>
</feature>
<comment type="similarity">
    <text evidence="4">In the N-terminal section; belongs to the non-receptor class of the protein-tyrosine phosphatase family.</text>
</comment>
<keyword evidence="2" id="KW-0904">Protein phosphatase</keyword>
<protein>
    <recommendedName>
        <fullName evidence="4">mRNA-capping enzyme</fullName>
    </recommendedName>
    <domain>
        <recommendedName>
            <fullName evidence="4">mRNA 5'-triphosphate monophosphatase</fullName>
            <ecNumber evidence="4">3.6.1.74</ecNumber>
        </recommendedName>
        <alternativeName>
            <fullName evidence="4">mRNA 5'-phosphatase</fullName>
        </alternativeName>
    </domain>
    <domain>
        <recommendedName>
            <fullName evidence="4">mRNA guanylyltransferase</fullName>
            <ecNumber evidence="4">2.7.7.50</ecNumber>
        </recommendedName>
        <alternativeName>
            <fullName evidence="4">GTP--RNA guanylyltransferase</fullName>
            <shortName evidence="4">GTase</shortName>
        </alternativeName>
    </domain>
</protein>
<dbReference type="GO" id="GO:0005634">
    <property type="term" value="C:nucleus"/>
    <property type="evidence" value="ECO:0007669"/>
    <property type="project" value="UniProtKB-SubCell"/>
</dbReference>
<reference evidence="12" key="1">
    <citation type="submission" date="2012-12" db="EMBL/GenBank/DDBJ databases">
        <authorList>
            <person name="Hellsten U."/>
            <person name="Grimwood J."/>
            <person name="Chapman J.A."/>
            <person name="Shapiro H."/>
            <person name="Aerts A."/>
            <person name="Otillar R.P."/>
            <person name="Terry A.Y."/>
            <person name="Boore J.L."/>
            <person name="Simakov O."/>
            <person name="Marletaz F."/>
            <person name="Cho S.-J."/>
            <person name="Edsinger-Gonzales E."/>
            <person name="Havlak P."/>
            <person name="Kuo D.-H."/>
            <person name="Larsson T."/>
            <person name="Lv J."/>
            <person name="Arendt D."/>
            <person name="Savage R."/>
            <person name="Osoegawa K."/>
            <person name="de Jong P."/>
            <person name="Lindberg D.R."/>
            <person name="Seaver E.C."/>
            <person name="Weisblat D.A."/>
            <person name="Putnam N.H."/>
            <person name="Grigoriev I.V."/>
            <person name="Rokhsar D.S."/>
        </authorList>
    </citation>
    <scope>NUCLEOTIDE SEQUENCE</scope>
</reference>
<dbReference type="Gene3D" id="3.90.190.10">
    <property type="entry name" value="Protein tyrosine phosphatase superfamily"/>
    <property type="match status" value="1"/>
</dbReference>
<dbReference type="EnsemblMetazoa" id="HelroT92373">
    <property type="protein sequence ID" value="HelroP92373"/>
    <property type="gene ID" value="HelroG92373"/>
</dbReference>
<feature type="binding site" evidence="7">
    <location>
        <begin position="453"/>
        <end position="455"/>
    </location>
    <ligand>
        <name>GTP</name>
        <dbReference type="ChEBI" id="CHEBI:37565"/>
    </ligand>
</feature>
<accession>T1G8F3</accession>
<keyword evidence="1 4" id="KW-0378">Hydrolase</keyword>
<feature type="binding site" evidence="7">
    <location>
        <position position="312"/>
    </location>
    <ligand>
        <name>GTP</name>
        <dbReference type="ChEBI" id="CHEBI:37565"/>
    </ligand>
</feature>
<name>T1G8F3_HELRO</name>
<dbReference type="EC" id="2.7.7.50" evidence="4"/>
<reference evidence="10 12" key="2">
    <citation type="journal article" date="2013" name="Nature">
        <title>Insights into bilaterian evolution from three spiralian genomes.</title>
        <authorList>
            <person name="Simakov O."/>
            <person name="Marletaz F."/>
            <person name="Cho S.J."/>
            <person name="Edsinger-Gonzales E."/>
            <person name="Havlak P."/>
            <person name="Hellsten U."/>
            <person name="Kuo D.H."/>
            <person name="Larsson T."/>
            <person name="Lv J."/>
            <person name="Arendt D."/>
            <person name="Savage R."/>
            <person name="Osoegawa K."/>
            <person name="de Jong P."/>
            <person name="Grimwood J."/>
            <person name="Chapman J.A."/>
            <person name="Shapiro H."/>
            <person name="Aerts A."/>
            <person name="Otillar R.P."/>
            <person name="Terry A.Y."/>
            <person name="Boore J.L."/>
            <person name="Grigoriev I.V."/>
            <person name="Lindberg D.R."/>
            <person name="Seaver E.C."/>
            <person name="Weisblat D.A."/>
            <person name="Putnam N.H."/>
            <person name="Rokhsar D.S."/>
        </authorList>
    </citation>
    <scope>NUCLEOTIDE SEQUENCE</scope>
</reference>
<dbReference type="OrthoDB" id="200924at2759"/>
<dbReference type="HOGENOM" id="CLU_021710_3_0_1"/>
<organism evidence="11 12">
    <name type="scientific">Helobdella robusta</name>
    <name type="common">Californian leech</name>
    <dbReference type="NCBI Taxonomy" id="6412"/>
    <lineage>
        <taxon>Eukaryota</taxon>
        <taxon>Metazoa</taxon>
        <taxon>Spiralia</taxon>
        <taxon>Lophotrochozoa</taxon>
        <taxon>Annelida</taxon>
        <taxon>Clitellata</taxon>
        <taxon>Hirudinea</taxon>
        <taxon>Rhynchobdellida</taxon>
        <taxon>Glossiphoniidae</taxon>
        <taxon>Helobdella</taxon>
    </lineage>
</organism>
<dbReference type="Pfam" id="PF01331">
    <property type="entry name" value="mRNA_cap_enzyme"/>
    <property type="match status" value="1"/>
</dbReference>
<keyword evidence="12" id="KW-1185">Reference proteome</keyword>
<dbReference type="InterPro" id="IPR051029">
    <property type="entry name" value="mRNA_Capping_Enz/RNA_Phosphat"/>
</dbReference>
<dbReference type="GO" id="GO:0140818">
    <property type="term" value="F:mRNA 5'-triphosphate monophosphatase activity"/>
    <property type="evidence" value="ECO:0007669"/>
    <property type="project" value="UniProtKB-EC"/>
</dbReference>
<evidence type="ECO:0000256" key="5">
    <source>
        <dbReference type="PIRSR" id="PIRSR036958-1"/>
    </source>
</evidence>
<dbReference type="InterPro" id="IPR017074">
    <property type="entry name" value="mRNA_cap_enz_bifunc"/>
</dbReference>
<dbReference type="EMBL" id="KB096191">
    <property type="protein sequence ID" value="ESO07460.1"/>
    <property type="molecule type" value="Genomic_DNA"/>
</dbReference>
<dbReference type="GO" id="GO:0005525">
    <property type="term" value="F:GTP binding"/>
    <property type="evidence" value="ECO:0007669"/>
    <property type="project" value="UniProtKB-UniRule"/>
</dbReference>
<keyword evidence="4" id="KW-0539">Nucleus</keyword>
<comment type="catalytic activity">
    <reaction evidence="3">
        <text>a 5'-end diphospho-ribonucleoside in mRNA + GTP + H(+) = a 5'-end (5'-triphosphoguanosine)-ribonucleoside in mRNA + diphosphate</text>
        <dbReference type="Rhea" id="RHEA:67012"/>
        <dbReference type="Rhea" id="RHEA-COMP:17165"/>
        <dbReference type="Rhea" id="RHEA-COMP:17166"/>
        <dbReference type="ChEBI" id="CHEBI:15378"/>
        <dbReference type="ChEBI" id="CHEBI:33019"/>
        <dbReference type="ChEBI" id="CHEBI:37565"/>
        <dbReference type="ChEBI" id="CHEBI:167616"/>
        <dbReference type="ChEBI" id="CHEBI:167617"/>
        <dbReference type="EC" id="2.7.7.50"/>
    </reaction>
    <physiologicalReaction direction="left-to-right" evidence="3">
        <dbReference type="Rhea" id="RHEA:67013"/>
    </physiologicalReaction>
</comment>
<dbReference type="RefSeq" id="XP_009014439.1">
    <property type="nucleotide sequence ID" value="XM_009016191.1"/>
</dbReference>
<comment type="similarity">
    <text evidence="4">In the C-terminal section; belongs to the eukaryotic GTase family.</text>
</comment>
<keyword evidence="4" id="KW-0548">Nucleotidyltransferase</keyword>
<dbReference type="AlphaFoldDB" id="T1G8F3"/>
<dbReference type="FunFam" id="3.30.470.30:FF:000040">
    <property type="entry name" value="mRNA-capping enzyme"/>
    <property type="match status" value="1"/>
</dbReference>
<evidence type="ECO:0000259" key="9">
    <source>
        <dbReference type="PROSITE" id="PS50056"/>
    </source>
</evidence>
<dbReference type="CTD" id="20217350"/>
<dbReference type="SUPFAM" id="SSF52799">
    <property type="entry name" value="(Phosphotyrosine protein) phosphatases II"/>
    <property type="match status" value="1"/>
</dbReference>
<keyword evidence="4 7" id="KW-0547">Nucleotide-binding</keyword>
<evidence type="ECO:0000256" key="6">
    <source>
        <dbReference type="PIRSR" id="PIRSR036958-2"/>
    </source>
</evidence>
<keyword evidence="4" id="KW-0506">mRNA capping</keyword>
<dbReference type="GO" id="GO:0004484">
    <property type="term" value="F:mRNA guanylyltransferase activity"/>
    <property type="evidence" value="ECO:0000318"/>
    <property type="project" value="GO_Central"/>
</dbReference>
<feature type="domain" description="Tyrosine-protein phosphatase" evidence="8">
    <location>
        <begin position="40"/>
        <end position="190"/>
    </location>
</feature>
<evidence type="ECO:0000256" key="4">
    <source>
        <dbReference type="PIRNR" id="PIRNR036958"/>
    </source>
</evidence>
<dbReference type="PIRSF" id="PIRSF036958">
    <property type="entry name" value="mRNA_capping_HCE"/>
    <property type="match status" value="1"/>
</dbReference>
<comment type="catalytic activity">
    <reaction evidence="4">
        <text>a 5'-end triphospho-ribonucleoside in mRNA + H2O = a 5'-end diphospho-ribonucleoside in mRNA + phosphate + H(+)</text>
        <dbReference type="Rhea" id="RHEA:67004"/>
        <dbReference type="Rhea" id="RHEA-COMP:17164"/>
        <dbReference type="Rhea" id="RHEA-COMP:17165"/>
        <dbReference type="ChEBI" id="CHEBI:15377"/>
        <dbReference type="ChEBI" id="CHEBI:15378"/>
        <dbReference type="ChEBI" id="CHEBI:43474"/>
        <dbReference type="ChEBI" id="CHEBI:167616"/>
        <dbReference type="ChEBI" id="CHEBI:167618"/>
        <dbReference type="EC" id="3.6.1.74"/>
    </reaction>
</comment>
<evidence type="ECO:0000259" key="8">
    <source>
        <dbReference type="PROSITE" id="PS50054"/>
    </source>
</evidence>
<evidence type="ECO:0000256" key="3">
    <source>
        <dbReference type="ARBA" id="ARBA00044624"/>
    </source>
</evidence>
<dbReference type="OMA" id="RNMERDT"/>
<feature type="domain" description="Tyrosine specific protein phosphatases" evidence="9">
    <location>
        <begin position="111"/>
        <end position="178"/>
    </location>
</feature>
<comment type="subcellular location">
    <subcellularLocation>
        <location evidence="4">Nucleus</location>
    </subcellularLocation>
</comment>
<dbReference type="EC" id="3.6.1.74" evidence="4"/>
<evidence type="ECO:0000313" key="12">
    <source>
        <dbReference type="Proteomes" id="UP000015101"/>
    </source>
</evidence>
<dbReference type="PROSITE" id="PS50056">
    <property type="entry name" value="TYR_PHOSPHATASE_2"/>
    <property type="match status" value="1"/>
</dbReference>
<dbReference type="Proteomes" id="UP000015101">
    <property type="component" value="Unassembled WGS sequence"/>
</dbReference>
<keyword evidence="4" id="KW-0507">mRNA processing</keyword>
<feature type="active site" description="Phosphocysteine intermediate" evidence="5">
    <location>
        <position position="133"/>
    </location>
</feature>
<evidence type="ECO:0000256" key="1">
    <source>
        <dbReference type="ARBA" id="ARBA00022801"/>
    </source>
</evidence>
<dbReference type="STRING" id="6412.T1G8F3"/>
<dbReference type="Pfam" id="PF00782">
    <property type="entry name" value="DSPc"/>
    <property type="match status" value="1"/>
</dbReference>
<sequence>MAGQQQQQELKIPSRWLNCPRRSTLISNKFVVFKAPLDRKYDRIVPEECRFSLEMLFEFVASMKLTMGLIIDLTNTTRFYNGSDVRDVYGCDYKKLKCKGYGEAPTEDLSLRFNAICKEFIQQNPTKIIGLHCTHGYNRSGFLLASYLVRELDWSVEMALDIFREARPPGIYKQDYLDEIFKRFRKSDSTPKAPQLPSWCTELDDVADKDNGDVVLRNANNNKNKTEVLFMDGKVKGVITVSNDEEIVRVQEIVRCMFKMQQRFFPGAHPVSMDQRNIAFLTERPYKVSWKADGVRYLMLIENKDNVFMINRDNTVFKVVQKLTFKKRKELKTDLPNTLLDGEMVLDHVGDRTLPRYLVYDIIKLDGHDVGDWNFELRMMCILKDIIQPRDECKVDRSLEPFSIRAKQFWDLTFSESLLDENFVKTVCHKVDGLIYQPVNMGYKMGQCYEILKWKPASLNSVDFKLSIRTETKEGRLPTMIGDLYVGGQNRPFGVLVSNLTKAIRNLDQKIIECKCI</sequence>
<dbReference type="GO" id="GO:0005524">
    <property type="term" value="F:ATP binding"/>
    <property type="evidence" value="ECO:0007669"/>
    <property type="project" value="InterPro"/>
</dbReference>
<dbReference type="Gene3D" id="3.30.1490.430">
    <property type="match status" value="1"/>
</dbReference>
<dbReference type="CDD" id="cd07895">
    <property type="entry name" value="Adenylation_mRNA_capping"/>
    <property type="match status" value="1"/>
</dbReference>